<dbReference type="InterPro" id="IPR015590">
    <property type="entry name" value="Aldehyde_DH_dom"/>
</dbReference>
<dbReference type="InterPro" id="IPR016162">
    <property type="entry name" value="Ald_DH_N"/>
</dbReference>
<dbReference type="InterPro" id="IPR016161">
    <property type="entry name" value="Ald_DH/histidinol_DH"/>
</dbReference>
<dbReference type="Proteomes" id="UP001258994">
    <property type="component" value="Chromosome"/>
</dbReference>
<dbReference type="CDD" id="cd07138">
    <property type="entry name" value="ALDH_CddD_SSP0762"/>
    <property type="match status" value="1"/>
</dbReference>
<keyword evidence="7" id="KW-1185">Reference proteome</keyword>
<feature type="active site" evidence="3">
    <location>
        <position position="245"/>
    </location>
</feature>
<protein>
    <submittedName>
        <fullName evidence="6">Aldehyde dehydrogenase family protein</fullName>
    </submittedName>
</protein>
<keyword evidence="2 4" id="KW-0560">Oxidoreductase</keyword>
<dbReference type="InterPro" id="IPR016163">
    <property type="entry name" value="Ald_DH_C"/>
</dbReference>
<gene>
    <name evidence="6" type="ORF">RGQ13_18050</name>
</gene>
<evidence type="ECO:0000313" key="6">
    <source>
        <dbReference type="EMBL" id="WNC71999.1"/>
    </source>
</evidence>
<evidence type="ECO:0000259" key="5">
    <source>
        <dbReference type="Pfam" id="PF00171"/>
    </source>
</evidence>
<evidence type="ECO:0000256" key="2">
    <source>
        <dbReference type="ARBA" id="ARBA00023002"/>
    </source>
</evidence>
<evidence type="ECO:0000256" key="4">
    <source>
        <dbReference type="RuleBase" id="RU003345"/>
    </source>
</evidence>
<dbReference type="EMBL" id="CP134145">
    <property type="protein sequence ID" value="WNC71999.1"/>
    <property type="molecule type" value="Genomic_DNA"/>
</dbReference>
<proteinExistence type="inferred from homology"/>
<reference evidence="7" key="1">
    <citation type="submission" date="2023-09" db="EMBL/GenBank/DDBJ databases">
        <authorList>
            <person name="Li S."/>
            <person name="Li X."/>
            <person name="Zhang C."/>
            <person name="Zhao Z."/>
        </authorList>
    </citation>
    <scope>NUCLEOTIDE SEQUENCE [LARGE SCALE GENOMIC DNA]</scope>
    <source>
        <strain evidence="7">SQ149</strain>
    </source>
</reference>
<accession>A0ABY9TT43</accession>
<comment type="similarity">
    <text evidence="1 4">Belongs to the aldehyde dehydrogenase family.</text>
</comment>
<name>A0ABY9TT43_9GAMM</name>
<dbReference type="PANTHER" id="PTHR42804">
    <property type="entry name" value="ALDEHYDE DEHYDROGENASE"/>
    <property type="match status" value="1"/>
</dbReference>
<evidence type="ECO:0000256" key="1">
    <source>
        <dbReference type="ARBA" id="ARBA00009986"/>
    </source>
</evidence>
<dbReference type="PROSITE" id="PS00687">
    <property type="entry name" value="ALDEHYDE_DEHYDR_GLU"/>
    <property type="match status" value="1"/>
</dbReference>
<dbReference type="RefSeq" id="WP_348391119.1">
    <property type="nucleotide sequence ID" value="NZ_CP134145.1"/>
</dbReference>
<dbReference type="PANTHER" id="PTHR42804:SF1">
    <property type="entry name" value="ALDEHYDE DEHYDROGENASE-RELATED"/>
    <property type="match status" value="1"/>
</dbReference>
<evidence type="ECO:0000313" key="7">
    <source>
        <dbReference type="Proteomes" id="UP001258994"/>
    </source>
</evidence>
<dbReference type="InterPro" id="IPR029510">
    <property type="entry name" value="Ald_DH_CS_GLU"/>
</dbReference>
<organism evidence="6 7">
    <name type="scientific">Thalassotalea psychrophila</name>
    <dbReference type="NCBI Taxonomy" id="3065647"/>
    <lineage>
        <taxon>Bacteria</taxon>
        <taxon>Pseudomonadati</taxon>
        <taxon>Pseudomonadota</taxon>
        <taxon>Gammaproteobacteria</taxon>
        <taxon>Alteromonadales</taxon>
        <taxon>Colwelliaceae</taxon>
        <taxon>Thalassotalea</taxon>
    </lineage>
</organism>
<feature type="domain" description="Aldehyde dehydrogenase" evidence="5">
    <location>
        <begin position="13"/>
        <end position="468"/>
    </location>
</feature>
<dbReference type="Gene3D" id="3.40.309.10">
    <property type="entry name" value="Aldehyde Dehydrogenase, Chain A, domain 2"/>
    <property type="match status" value="1"/>
</dbReference>
<dbReference type="Pfam" id="PF00171">
    <property type="entry name" value="Aldedh"/>
    <property type="match status" value="1"/>
</dbReference>
<dbReference type="Gene3D" id="3.40.605.10">
    <property type="entry name" value="Aldehyde Dehydrogenase, Chain A, domain 1"/>
    <property type="match status" value="1"/>
</dbReference>
<evidence type="ECO:0000256" key="3">
    <source>
        <dbReference type="PROSITE-ProRule" id="PRU10007"/>
    </source>
</evidence>
<dbReference type="SUPFAM" id="SSF53720">
    <property type="entry name" value="ALDH-like"/>
    <property type="match status" value="1"/>
</dbReference>
<sequence>MKQCDQFYINGEWVNPLEPQMMDIINPANETVVGQVALGNQNDVDLAVKSANHAFETWSQTSREQRLEYLDRIIALYKERINEMAEAITTEMGAPKGMALEEQSAIGIVHFETTRKSLESFQFEETKGITHVAKEAIGVCGLITPWNWPMNQIACKVAPAIACGCTVVLKPSEFAPLSAQIFAQIVHDAGLPAGVFNMVYGDGPVVGTALSSHPDIEMVSLTGSTRAGKSVSEMGAQTIKRVTLELGGKSPNIILEDADIESCVTSGAEACFDNTGQSCDAPTRMLVPAKYHQRAVEVAKSVAEATVVGDPNLDTTTIGPLSNKAQFEKVQNLVAQAIEQGSELVIGGPGRPEGLTAGYYVKPTVFANVTNDMLIAQQEVFGPVLSIIPYNNEDEAVAIANDTPYGLAGYIQGNDLDKVRSIARRIRAGTIYLNNPDFDAYAPFGGYKQSGNGREWAHFAFDDFLEIKGIVGF</sequence>